<keyword evidence="1" id="KW-0732">Signal</keyword>
<reference evidence="3" key="2">
    <citation type="journal article" date="2014" name="BMC Genomics">
        <title>A genomic perspective to assessing quality of mass-reared SIT flies used in Mediterranean fruit fly (Ceratitis capitata) eradication in California.</title>
        <authorList>
            <person name="Calla B."/>
            <person name="Hall B."/>
            <person name="Hou S."/>
            <person name="Geib S.M."/>
        </authorList>
    </citation>
    <scope>NUCLEOTIDE SEQUENCE</scope>
</reference>
<evidence type="ECO:0000313" key="3">
    <source>
        <dbReference type="EMBL" id="JAC06270.1"/>
    </source>
</evidence>
<organism evidence="3">
    <name type="scientific">Ceratitis capitata</name>
    <name type="common">Mediterranean fruit fly</name>
    <name type="synonym">Tephritis capitata</name>
    <dbReference type="NCBI Taxonomy" id="7213"/>
    <lineage>
        <taxon>Eukaryota</taxon>
        <taxon>Metazoa</taxon>
        <taxon>Ecdysozoa</taxon>
        <taxon>Arthropoda</taxon>
        <taxon>Hexapoda</taxon>
        <taxon>Insecta</taxon>
        <taxon>Pterygota</taxon>
        <taxon>Neoptera</taxon>
        <taxon>Endopterygota</taxon>
        <taxon>Diptera</taxon>
        <taxon>Brachycera</taxon>
        <taxon>Muscomorpha</taxon>
        <taxon>Tephritoidea</taxon>
        <taxon>Tephritidae</taxon>
        <taxon>Ceratitis</taxon>
        <taxon>Ceratitis</taxon>
    </lineage>
</organism>
<accession>W8CEF5</accession>
<dbReference type="AlphaFoldDB" id="W8CEF5"/>
<evidence type="ECO:0000313" key="4">
    <source>
        <dbReference type="Proteomes" id="UP000606786"/>
    </source>
</evidence>
<reference evidence="3" key="1">
    <citation type="submission" date="2013-07" db="EMBL/GenBank/DDBJ databases">
        <authorList>
            <person name="Geib S."/>
        </authorList>
    </citation>
    <scope>NUCLEOTIDE SEQUENCE</scope>
</reference>
<sequence>MFKSFVFFVVIVAYSEEIYGKRLIVKRKTTTKSPVEAWTGKWFPGPPHPKDPWKGKWFPYEPYTSMKNLDMSHKQDLKAYEICDDGKQYIGVDYDPNNIQQTFEHLCLANRTLYAPNMNREALRMEYFIPPAYEAPIKCLNETISYDTQLPTFGAYRPIAPKYGSYIFLPAQRWLSSLSQGAIVMLYHPCAYSGQVKLLQNTLRACLYRHVITPWLGLSSERPLALVAWGNSLEMSVVDDHLVVDFIKQNAKQRPDLTTGQRNKTKMYEAGLIQEAHLVTDENDVEICGYKEGM</sequence>
<dbReference type="OrthoDB" id="5960270at2759"/>
<evidence type="ECO:0000256" key="1">
    <source>
        <dbReference type="SAM" id="SignalP"/>
    </source>
</evidence>
<proteinExistence type="evidence at transcript level"/>
<feature type="chain" id="PRO_5036441958" evidence="1">
    <location>
        <begin position="21"/>
        <end position="294"/>
    </location>
</feature>
<name>W8CEF5_CERCA</name>
<dbReference type="EMBL" id="CAJHJT010000034">
    <property type="protein sequence ID" value="CAD7006641.1"/>
    <property type="molecule type" value="Genomic_DNA"/>
</dbReference>
<protein>
    <submittedName>
        <fullName evidence="2">(Mediterranean fruit fly) hypothetical protein</fullName>
    </submittedName>
</protein>
<dbReference type="Pfam" id="PF11303">
    <property type="entry name" value="DUF3105"/>
    <property type="match status" value="1"/>
</dbReference>
<keyword evidence="4" id="KW-1185">Reference proteome</keyword>
<dbReference type="Proteomes" id="UP000606786">
    <property type="component" value="Unassembled WGS sequence"/>
</dbReference>
<dbReference type="EMBL" id="GAMC01000286">
    <property type="protein sequence ID" value="JAC06270.1"/>
    <property type="molecule type" value="mRNA"/>
</dbReference>
<dbReference type="KEGG" id="ccat:101456887"/>
<feature type="signal peptide" evidence="1">
    <location>
        <begin position="1"/>
        <end position="20"/>
    </location>
</feature>
<reference evidence="2" key="3">
    <citation type="submission" date="2020-11" db="EMBL/GenBank/DDBJ databases">
        <authorList>
            <person name="Whitehead M."/>
        </authorList>
    </citation>
    <scope>NUCLEOTIDE SEQUENCE</scope>
    <source>
        <strain evidence="2">EGII</strain>
    </source>
</reference>
<gene>
    <name evidence="2" type="ORF">CCAP1982_LOCUS14946</name>
</gene>
<evidence type="ECO:0000313" key="2">
    <source>
        <dbReference type="EMBL" id="CAD7006641.1"/>
    </source>
</evidence>
<dbReference type="PANTHER" id="PTHR34179">
    <property type="entry name" value="TUMOR PROTEIN P53-INDUCIBLE PROTEIN 13"/>
    <property type="match status" value="1"/>
</dbReference>
<dbReference type="InterPro" id="IPR021454">
    <property type="entry name" value="DUF3105"/>
</dbReference>
<dbReference type="GO" id="GO:0005737">
    <property type="term" value="C:cytoplasm"/>
    <property type="evidence" value="ECO:0007669"/>
    <property type="project" value="TreeGrafter"/>
</dbReference>
<dbReference type="PANTHER" id="PTHR34179:SF1">
    <property type="entry name" value="TUMOR PROTEIN P53-INDUCIBLE PROTEIN 13"/>
    <property type="match status" value="1"/>
</dbReference>